<dbReference type="Proteomes" id="UP000789405">
    <property type="component" value="Unassembled WGS sequence"/>
</dbReference>
<dbReference type="OrthoDB" id="2330362at2759"/>
<dbReference type="SUPFAM" id="SSF52540">
    <property type="entry name" value="P-loop containing nucleoside triphosphate hydrolases"/>
    <property type="match status" value="1"/>
</dbReference>
<comment type="caution">
    <text evidence="3">The sequence shown here is derived from an EMBL/GenBank/DDBJ whole genome shotgun (WGS) entry which is preliminary data.</text>
</comment>
<keyword evidence="4" id="KW-1185">Reference proteome</keyword>
<dbReference type="InterPro" id="IPR050221">
    <property type="entry name" value="26S_Proteasome_ATPase"/>
</dbReference>
<gene>
    <name evidence="3" type="ORF">DERYTH_LOCUS7617</name>
</gene>
<dbReference type="InterPro" id="IPR027417">
    <property type="entry name" value="P-loop_NTPase"/>
</dbReference>
<dbReference type="EMBL" id="CAJVPY010003749">
    <property type="protein sequence ID" value="CAG8600521.1"/>
    <property type="molecule type" value="Genomic_DNA"/>
</dbReference>
<accession>A0A9N9CGA9</accession>
<dbReference type="PANTHER" id="PTHR23073">
    <property type="entry name" value="26S PROTEASOME REGULATORY SUBUNIT"/>
    <property type="match status" value="1"/>
</dbReference>
<evidence type="ECO:0000313" key="4">
    <source>
        <dbReference type="Proteomes" id="UP000789405"/>
    </source>
</evidence>
<dbReference type="GO" id="GO:0005524">
    <property type="term" value="F:ATP binding"/>
    <property type="evidence" value="ECO:0007669"/>
    <property type="project" value="UniProtKB-KW"/>
</dbReference>
<keyword evidence="2" id="KW-0067">ATP-binding</keyword>
<reference evidence="3" key="1">
    <citation type="submission" date="2021-06" db="EMBL/GenBank/DDBJ databases">
        <authorList>
            <person name="Kallberg Y."/>
            <person name="Tangrot J."/>
            <person name="Rosling A."/>
        </authorList>
    </citation>
    <scope>NUCLEOTIDE SEQUENCE</scope>
    <source>
        <strain evidence="3">MA453B</strain>
    </source>
</reference>
<keyword evidence="1" id="KW-0547">Nucleotide-binding</keyword>
<organism evidence="3 4">
    <name type="scientific">Dentiscutata erythropus</name>
    <dbReference type="NCBI Taxonomy" id="1348616"/>
    <lineage>
        <taxon>Eukaryota</taxon>
        <taxon>Fungi</taxon>
        <taxon>Fungi incertae sedis</taxon>
        <taxon>Mucoromycota</taxon>
        <taxon>Glomeromycotina</taxon>
        <taxon>Glomeromycetes</taxon>
        <taxon>Diversisporales</taxon>
        <taxon>Gigasporaceae</taxon>
        <taxon>Dentiscutata</taxon>
    </lineage>
</organism>
<evidence type="ECO:0000256" key="2">
    <source>
        <dbReference type="ARBA" id="ARBA00022840"/>
    </source>
</evidence>
<proteinExistence type="predicted"/>
<name>A0A9N9CGA9_9GLOM</name>
<dbReference type="AlphaFoldDB" id="A0A9N9CGA9"/>
<evidence type="ECO:0000256" key="1">
    <source>
        <dbReference type="ARBA" id="ARBA00022741"/>
    </source>
</evidence>
<protein>
    <submittedName>
        <fullName evidence="3">8560_t:CDS:1</fullName>
    </submittedName>
</protein>
<evidence type="ECO:0000313" key="3">
    <source>
        <dbReference type="EMBL" id="CAG8600521.1"/>
    </source>
</evidence>
<dbReference type="Gene3D" id="3.40.50.300">
    <property type="entry name" value="P-loop containing nucleotide triphosphate hydrolases"/>
    <property type="match status" value="1"/>
</dbReference>
<sequence>MDPNDESEEDATLKPEDLIGINYLVLDMLPAEYNSRIKAMKADEKPTKDYTDIGGLDKQIKELVEAIVLPMTYADRFKNLGIKPPKDELDTIGTKYFDSGKSGYREIQRAMLELLNQLDGFSSDERIKSSRG</sequence>